<evidence type="ECO:0000313" key="2">
    <source>
        <dbReference type="EMBL" id="KAE9312960.1"/>
    </source>
</evidence>
<feature type="signal peptide" evidence="1">
    <location>
        <begin position="1"/>
        <end position="24"/>
    </location>
</feature>
<gene>
    <name evidence="2" type="ORF">PF008_g19847</name>
</gene>
<dbReference type="EMBL" id="QXFY01001634">
    <property type="protein sequence ID" value="KAE9312960.1"/>
    <property type="molecule type" value="Genomic_DNA"/>
</dbReference>
<proteinExistence type="predicted"/>
<protein>
    <recommendedName>
        <fullName evidence="4">RxLR effector protein</fullName>
    </recommendedName>
</protein>
<dbReference type="Proteomes" id="UP000486351">
    <property type="component" value="Unassembled WGS sequence"/>
</dbReference>
<keyword evidence="1" id="KW-0732">Signal</keyword>
<comment type="caution">
    <text evidence="2">The sequence shown here is derived from an EMBL/GenBank/DDBJ whole genome shotgun (WGS) entry which is preliminary data.</text>
</comment>
<reference evidence="2 3" key="1">
    <citation type="submission" date="2018-09" db="EMBL/GenBank/DDBJ databases">
        <title>Genomic investigation of the strawberry pathogen Phytophthora fragariae indicates pathogenicity is determined by transcriptional variation in three key races.</title>
        <authorList>
            <person name="Adams T.M."/>
            <person name="Armitage A.D."/>
            <person name="Sobczyk M.K."/>
            <person name="Bates H.J."/>
            <person name="Dunwell J.M."/>
            <person name="Nellist C.F."/>
            <person name="Harrison R.J."/>
        </authorList>
    </citation>
    <scope>NUCLEOTIDE SEQUENCE [LARGE SCALE GENOMIC DNA]</scope>
    <source>
        <strain evidence="2 3">NOV-77</strain>
    </source>
</reference>
<sequence>MFIVSLSCLLAAYAELQVQNQAEGKDITRPLNNFDPHFGEDTNSELFSEADDSTGDYGEFKNDTHFNILSNVMIY</sequence>
<organism evidence="2 3">
    <name type="scientific">Phytophthora fragariae</name>
    <dbReference type="NCBI Taxonomy" id="53985"/>
    <lineage>
        <taxon>Eukaryota</taxon>
        <taxon>Sar</taxon>
        <taxon>Stramenopiles</taxon>
        <taxon>Oomycota</taxon>
        <taxon>Peronosporomycetes</taxon>
        <taxon>Peronosporales</taxon>
        <taxon>Peronosporaceae</taxon>
        <taxon>Phytophthora</taxon>
    </lineage>
</organism>
<evidence type="ECO:0008006" key="4">
    <source>
        <dbReference type="Google" id="ProtNLM"/>
    </source>
</evidence>
<dbReference type="AlphaFoldDB" id="A0A6G0R176"/>
<evidence type="ECO:0000256" key="1">
    <source>
        <dbReference type="SAM" id="SignalP"/>
    </source>
</evidence>
<evidence type="ECO:0000313" key="3">
    <source>
        <dbReference type="Proteomes" id="UP000486351"/>
    </source>
</evidence>
<feature type="chain" id="PRO_5026077322" description="RxLR effector protein" evidence="1">
    <location>
        <begin position="25"/>
        <end position="75"/>
    </location>
</feature>
<accession>A0A6G0R176</accession>
<name>A0A6G0R176_9STRA</name>